<evidence type="ECO:0000259" key="1">
    <source>
        <dbReference type="Pfam" id="PF02627"/>
    </source>
</evidence>
<sequence>MVVGRVISSVAQRQVRYVTPVSANNATGLVSTVYGQIADEMRLVVPPALLHSPAPDLLAAYWMLMREPLLPTVTVTRAVKEAVAAVVSVANTCPYCAEMHSIGLYDLSTEQEAEAVLADRLDEVVDPRVRSVAEWARTAHRPGTPGGEQPFPAADRPELVGVAVSFHYLTRMVNVFLSSFLLPPGLRPASRRRAKRGISRVLRPTLRGNREAGRSVPLLPDAPLPADAGWAVGNPSVEAAVARSYAAYEAAGERSVPSAVRDVVRARLADWRGEDTGMSRRWVEPLVAGLPEAHRAAGRVALLTAVASYQVDEEEIAAFRRAQPDDRALVETVAWASFAAARQVGSWQVPATSGTAPRTQS</sequence>
<protein>
    <submittedName>
        <fullName evidence="2">AhpD family alkylhydroperoxidase</fullName>
    </submittedName>
</protein>
<dbReference type="Proteomes" id="UP000622552">
    <property type="component" value="Unassembled WGS sequence"/>
</dbReference>
<dbReference type="InterPro" id="IPR003779">
    <property type="entry name" value="CMD-like"/>
</dbReference>
<dbReference type="InterPro" id="IPR029032">
    <property type="entry name" value="AhpD-like"/>
</dbReference>
<dbReference type="SUPFAM" id="SSF69118">
    <property type="entry name" value="AhpD-like"/>
    <property type="match status" value="2"/>
</dbReference>
<name>A0A8J7KGI2_9ACTN</name>
<dbReference type="Pfam" id="PF02627">
    <property type="entry name" value="CMD"/>
    <property type="match status" value="1"/>
</dbReference>
<feature type="domain" description="Carboxymuconolactone decarboxylase-like" evidence="1">
    <location>
        <begin position="58"/>
        <end position="137"/>
    </location>
</feature>
<dbReference type="AlphaFoldDB" id="A0A8J7KGI2"/>
<evidence type="ECO:0000313" key="2">
    <source>
        <dbReference type="EMBL" id="MBG6134974.1"/>
    </source>
</evidence>
<dbReference type="Gene3D" id="1.20.1290.10">
    <property type="entry name" value="AhpD-like"/>
    <property type="match status" value="1"/>
</dbReference>
<dbReference type="EMBL" id="JADOUF010000001">
    <property type="protein sequence ID" value="MBG6134974.1"/>
    <property type="molecule type" value="Genomic_DNA"/>
</dbReference>
<accession>A0A8J7KGI2</accession>
<dbReference type="GO" id="GO:0051920">
    <property type="term" value="F:peroxiredoxin activity"/>
    <property type="evidence" value="ECO:0007669"/>
    <property type="project" value="InterPro"/>
</dbReference>
<evidence type="ECO:0000313" key="3">
    <source>
        <dbReference type="Proteomes" id="UP000622552"/>
    </source>
</evidence>
<proteinExistence type="predicted"/>
<dbReference type="RefSeq" id="WP_197002149.1">
    <property type="nucleotide sequence ID" value="NZ_BONS01000004.1"/>
</dbReference>
<gene>
    <name evidence="2" type="ORF">IW245_001168</name>
</gene>
<organism evidence="2 3">
    <name type="scientific">Longispora fulva</name>
    <dbReference type="NCBI Taxonomy" id="619741"/>
    <lineage>
        <taxon>Bacteria</taxon>
        <taxon>Bacillati</taxon>
        <taxon>Actinomycetota</taxon>
        <taxon>Actinomycetes</taxon>
        <taxon>Micromonosporales</taxon>
        <taxon>Micromonosporaceae</taxon>
        <taxon>Longispora</taxon>
    </lineage>
</organism>
<comment type="caution">
    <text evidence="2">The sequence shown here is derived from an EMBL/GenBank/DDBJ whole genome shotgun (WGS) entry which is preliminary data.</text>
</comment>
<reference evidence="2" key="1">
    <citation type="submission" date="2020-11" db="EMBL/GenBank/DDBJ databases">
        <title>Sequencing the genomes of 1000 actinobacteria strains.</title>
        <authorList>
            <person name="Klenk H.-P."/>
        </authorList>
    </citation>
    <scope>NUCLEOTIDE SEQUENCE</scope>
    <source>
        <strain evidence="2">DSM 45356</strain>
    </source>
</reference>
<keyword evidence="3" id="KW-1185">Reference proteome</keyword>